<evidence type="ECO:0000256" key="4">
    <source>
        <dbReference type="ARBA" id="ARBA00022989"/>
    </source>
</evidence>
<keyword evidence="5 7" id="KW-0472">Membrane</keyword>
<comment type="similarity">
    <text evidence="2">Belongs to the autoinducer-2 exporter (AI-2E) (TC 2.A.86) family.</text>
</comment>
<sequence>MRYSLLGVTLTVALVTLVGWLLAVGRSLLLPFVTALIVWYLINALARAIRLVPIGPFQVPNALALLLALIAIFTAATFVFDLVAANLAQLARDAPTYQARLEAVFATLSTRLSLQDPIELRDFLPDAFVTRFVAAGATFVTTMAGSASLVFIYVVFLLIEQSTFDRKYRALFTSPERAQAAFALREEINRRVLHYIGIKTAVSISTGLLTTLLLTAIGLPYAALFGFIAFLLNYIPTIGSLIAVLFPSVLALVYYDEFGPFIAITLGLGAIQFAIGNLIEPRLMGSSLNLSGIVIMLSLALWGAIWGITGMVLCVPITVVIVIVCAQFPASRPIAILLSAGGDVGPPPHPYPQVPDLPGQQAQASPDALRPPQSGARVVTEPVEQEKSR</sequence>
<dbReference type="KEGG" id="pgv:SL003B_1274"/>
<dbReference type="eggNOG" id="COG0628">
    <property type="taxonomic scope" value="Bacteria"/>
</dbReference>
<name>F2J1C1_POLGS</name>
<evidence type="ECO:0000256" key="2">
    <source>
        <dbReference type="ARBA" id="ARBA00009773"/>
    </source>
</evidence>
<feature type="transmembrane region" description="Helical" evidence="7">
    <location>
        <begin position="29"/>
        <end position="49"/>
    </location>
</feature>
<dbReference type="AlphaFoldDB" id="F2J1C1"/>
<dbReference type="Pfam" id="PF01594">
    <property type="entry name" value="AI-2E_transport"/>
    <property type="match status" value="1"/>
</dbReference>
<feature type="transmembrane region" description="Helical" evidence="7">
    <location>
        <begin position="132"/>
        <end position="159"/>
    </location>
</feature>
<feature type="region of interest" description="Disordered" evidence="6">
    <location>
        <begin position="347"/>
        <end position="389"/>
    </location>
</feature>
<evidence type="ECO:0000256" key="6">
    <source>
        <dbReference type="SAM" id="MobiDB-lite"/>
    </source>
</evidence>
<dbReference type="RefSeq" id="WP_013652020.1">
    <property type="nucleotide sequence ID" value="NC_015259.1"/>
</dbReference>
<dbReference type="PATRIC" id="fig|991905.3.peg.1304"/>
<keyword evidence="4 7" id="KW-1133">Transmembrane helix</keyword>
<dbReference type="STRING" id="991905.SL003B_1274"/>
<keyword evidence="9" id="KW-1185">Reference proteome</keyword>
<protein>
    <submittedName>
        <fullName evidence="8">Conserved domain protein, putative</fullName>
    </submittedName>
</protein>
<dbReference type="PANTHER" id="PTHR21716">
    <property type="entry name" value="TRANSMEMBRANE PROTEIN"/>
    <property type="match status" value="1"/>
</dbReference>
<evidence type="ECO:0000256" key="1">
    <source>
        <dbReference type="ARBA" id="ARBA00004141"/>
    </source>
</evidence>
<evidence type="ECO:0000256" key="5">
    <source>
        <dbReference type="ARBA" id="ARBA00023136"/>
    </source>
</evidence>
<keyword evidence="3 7" id="KW-0812">Transmembrane</keyword>
<reference evidence="8 9" key="1">
    <citation type="journal article" date="2011" name="J. Bacteriol.">
        <title>Complete genome sequence of Polymorphum gilvum SL003B-26A1T, a crude oil-degrading bacterium from oil-polluted saline soil.</title>
        <authorList>
            <person name="Li S.G."/>
            <person name="Tang Y.Q."/>
            <person name="Nie Y."/>
            <person name="Cai M."/>
            <person name="Wu X.L."/>
        </authorList>
    </citation>
    <scope>NUCLEOTIDE SEQUENCE [LARGE SCALE GENOMIC DNA]</scope>
    <source>
        <strain evidence="9">LMG 25793 / CGMCC 1.9160 / SL003B-26A1</strain>
    </source>
</reference>
<feature type="transmembrane region" description="Helical" evidence="7">
    <location>
        <begin position="61"/>
        <end position="80"/>
    </location>
</feature>
<evidence type="ECO:0000313" key="8">
    <source>
        <dbReference type="EMBL" id="ADZ69703.1"/>
    </source>
</evidence>
<dbReference type="GO" id="GO:0016020">
    <property type="term" value="C:membrane"/>
    <property type="evidence" value="ECO:0007669"/>
    <property type="project" value="UniProtKB-SubCell"/>
</dbReference>
<feature type="transmembrane region" description="Helical" evidence="7">
    <location>
        <begin position="258"/>
        <end position="279"/>
    </location>
</feature>
<feature type="transmembrane region" description="Helical" evidence="7">
    <location>
        <begin position="223"/>
        <end position="246"/>
    </location>
</feature>
<dbReference type="PANTHER" id="PTHR21716:SF64">
    <property type="entry name" value="AI-2 TRANSPORT PROTEIN TQSA"/>
    <property type="match status" value="1"/>
</dbReference>
<proteinExistence type="inferred from homology"/>
<dbReference type="GO" id="GO:0055085">
    <property type="term" value="P:transmembrane transport"/>
    <property type="evidence" value="ECO:0007669"/>
    <property type="project" value="TreeGrafter"/>
</dbReference>
<dbReference type="Proteomes" id="UP000008130">
    <property type="component" value="Chromosome"/>
</dbReference>
<organism evidence="8 9">
    <name type="scientific">Polymorphum gilvum (strain LMG 25793 / CGMCC 1.9160 / SL003B-26A1)</name>
    <dbReference type="NCBI Taxonomy" id="991905"/>
    <lineage>
        <taxon>Bacteria</taxon>
        <taxon>Pseudomonadati</taxon>
        <taxon>Pseudomonadota</taxon>
        <taxon>Alphaproteobacteria</taxon>
        <taxon>Rhodobacterales</taxon>
        <taxon>Paracoccaceae</taxon>
        <taxon>Polymorphum</taxon>
    </lineage>
</organism>
<gene>
    <name evidence="8" type="ordered locus">SL003B_1274</name>
</gene>
<accession>F2J1C1</accession>
<feature type="transmembrane region" description="Helical" evidence="7">
    <location>
        <begin position="5"/>
        <end position="23"/>
    </location>
</feature>
<feature type="transmembrane region" description="Helical" evidence="7">
    <location>
        <begin position="192"/>
        <end position="217"/>
    </location>
</feature>
<feature type="transmembrane region" description="Helical" evidence="7">
    <location>
        <begin position="299"/>
        <end position="326"/>
    </location>
</feature>
<comment type="subcellular location">
    <subcellularLocation>
        <location evidence="1">Membrane</location>
        <topology evidence="1">Multi-pass membrane protein</topology>
    </subcellularLocation>
</comment>
<evidence type="ECO:0000313" key="9">
    <source>
        <dbReference type="Proteomes" id="UP000008130"/>
    </source>
</evidence>
<evidence type="ECO:0000256" key="7">
    <source>
        <dbReference type="SAM" id="Phobius"/>
    </source>
</evidence>
<evidence type="ECO:0000256" key="3">
    <source>
        <dbReference type="ARBA" id="ARBA00022692"/>
    </source>
</evidence>
<dbReference type="EMBL" id="CP002568">
    <property type="protein sequence ID" value="ADZ69703.1"/>
    <property type="molecule type" value="Genomic_DNA"/>
</dbReference>
<dbReference type="InterPro" id="IPR002549">
    <property type="entry name" value="AI-2E-like"/>
</dbReference>
<dbReference type="OrthoDB" id="9799225at2"/>
<dbReference type="HOGENOM" id="CLU_031275_0_0_5"/>